<comment type="caution">
    <text evidence="3">The sequence shown here is derived from an EMBL/GenBank/DDBJ whole genome shotgun (WGS) entry which is preliminary data.</text>
</comment>
<dbReference type="GO" id="GO:0004525">
    <property type="term" value="F:ribonuclease III activity"/>
    <property type="evidence" value="ECO:0007669"/>
    <property type="project" value="InterPro"/>
</dbReference>
<evidence type="ECO:0000259" key="2">
    <source>
        <dbReference type="Pfam" id="PF14622"/>
    </source>
</evidence>
<dbReference type="GO" id="GO:0003735">
    <property type="term" value="F:structural constituent of ribosome"/>
    <property type="evidence" value="ECO:0007669"/>
    <property type="project" value="InterPro"/>
</dbReference>
<dbReference type="PANTHER" id="PTHR28160">
    <property type="entry name" value="54S RIBOSOMAL PROTEIN L15, MITOCHONDRIAL"/>
    <property type="match status" value="1"/>
</dbReference>
<dbReference type="InterPro" id="IPR036389">
    <property type="entry name" value="RNase_III_sf"/>
</dbReference>
<evidence type="ECO:0000256" key="1">
    <source>
        <dbReference type="SAM" id="MobiDB-lite"/>
    </source>
</evidence>
<accession>A0A8H4VHG9</accession>
<proteinExistence type="predicted"/>
<keyword evidence="4" id="KW-1185">Reference proteome</keyword>
<feature type="domain" description="RNase III" evidence="2">
    <location>
        <begin position="104"/>
        <end position="250"/>
    </location>
</feature>
<dbReference type="GO" id="GO:0005762">
    <property type="term" value="C:mitochondrial large ribosomal subunit"/>
    <property type="evidence" value="ECO:0007669"/>
    <property type="project" value="InterPro"/>
</dbReference>
<evidence type="ECO:0000313" key="3">
    <source>
        <dbReference type="EMBL" id="KAF4595978.1"/>
    </source>
</evidence>
<feature type="region of interest" description="Disordered" evidence="1">
    <location>
        <begin position="14"/>
        <end position="47"/>
    </location>
</feature>
<sequence>MAHQPCRAALAAGRLTARLPQRRPLTTSQQDPLADAIRSSRRHEAPVIETPRWAQTPERMKAPLQLDFAKDPRNKIWAVNNDPARLDEMYKRLLGPGGHRMLPEELKWLAVTHKSFDQGRRGFNDRLAMMGRMALIMEATSHIINQEPYPKTNFPDPYDRKPFTHPRLASVDNLAIEGPRHLVGKEKLFELALAVNMGSAIRWKPRMVHRLKESGIEVVFSAAIMAIVGAIHLQHGAAVSSDIIRDRIILKIPDSKLEPLSSGPPSSP</sequence>
<gene>
    <name evidence="3" type="ORF">GQ602_001591</name>
</gene>
<dbReference type="PANTHER" id="PTHR28160:SF1">
    <property type="entry name" value="LARGE RIBOSOMAL SUBUNIT PROTEIN ML57"/>
    <property type="match status" value="1"/>
</dbReference>
<dbReference type="GO" id="GO:0032543">
    <property type="term" value="P:mitochondrial translation"/>
    <property type="evidence" value="ECO:0007669"/>
    <property type="project" value="InterPro"/>
</dbReference>
<dbReference type="OrthoDB" id="2281895at2759"/>
<dbReference type="InterPro" id="IPR000999">
    <property type="entry name" value="RNase_III_dom"/>
</dbReference>
<dbReference type="GO" id="GO:0006396">
    <property type="term" value="P:RNA processing"/>
    <property type="evidence" value="ECO:0007669"/>
    <property type="project" value="InterPro"/>
</dbReference>
<dbReference type="SUPFAM" id="SSF69065">
    <property type="entry name" value="RNase III domain-like"/>
    <property type="match status" value="1"/>
</dbReference>
<name>A0A8H4VHG9_9HYPO</name>
<dbReference type="Pfam" id="PF14622">
    <property type="entry name" value="Ribonucleas_3_3"/>
    <property type="match status" value="1"/>
</dbReference>
<dbReference type="Proteomes" id="UP000562929">
    <property type="component" value="Unassembled WGS sequence"/>
</dbReference>
<reference evidence="3 4" key="1">
    <citation type="journal article" date="2020" name="G3 (Bethesda)">
        <title>Genetic Underpinnings of Host Manipulation by Ophiocordyceps as Revealed by Comparative Transcriptomics.</title>
        <authorList>
            <person name="Will I."/>
            <person name="Das B."/>
            <person name="Trinh T."/>
            <person name="Brachmann A."/>
            <person name="Ohm R.A."/>
            <person name="de Bekker C."/>
        </authorList>
    </citation>
    <scope>NUCLEOTIDE SEQUENCE [LARGE SCALE GENOMIC DNA]</scope>
    <source>
        <strain evidence="3 4">EC05</strain>
    </source>
</reference>
<organism evidence="3 4">
    <name type="scientific">Ophiocordyceps camponoti-floridani</name>
    <dbReference type="NCBI Taxonomy" id="2030778"/>
    <lineage>
        <taxon>Eukaryota</taxon>
        <taxon>Fungi</taxon>
        <taxon>Dikarya</taxon>
        <taxon>Ascomycota</taxon>
        <taxon>Pezizomycotina</taxon>
        <taxon>Sordariomycetes</taxon>
        <taxon>Hypocreomycetidae</taxon>
        <taxon>Hypocreales</taxon>
        <taxon>Ophiocordycipitaceae</taxon>
        <taxon>Ophiocordyceps</taxon>
    </lineage>
</organism>
<dbReference type="Gene3D" id="1.10.1520.10">
    <property type="entry name" value="Ribonuclease III domain"/>
    <property type="match status" value="1"/>
</dbReference>
<dbReference type="InterPro" id="IPR040030">
    <property type="entry name" value="Ribosomal_mL57"/>
</dbReference>
<dbReference type="AlphaFoldDB" id="A0A8H4VHG9"/>
<protein>
    <recommendedName>
        <fullName evidence="2">RNase III domain-containing protein</fullName>
    </recommendedName>
</protein>
<dbReference type="EMBL" id="JAACLJ010000001">
    <property type="protein sequence ID" value="KAF4595978.1"/>
    <property type="molecule type" value="Genomic_DNA"/>
</dbReference>
<dbReference type="FunFam" id="1.10.1520.10:FF:000018">
    <property type="entry name" value="RNase III domain protein"/>
    <property type="match status" value="1"/>
</dbReference>
<evidence type="ECO:0000313" key="4">
    <source>
        <dbReference type="Proteomes" id="UP000562929"/>
    </source>
</evidence>